<evidence type="ECO:0000256" key="2">
    <source>
        <dbReference type="SAM" id="MobiDB-lite"/>
    </source>
</evidence>
<feature type="region of interest" description="Disordered" evidence="2">
    <location>
        <begin position="262"/>
        <end position="293"/>
    </location>
</feature>
<feature type="domain" description="CCHC-type" evidence="3">
    <location>
        <begin position="211"/>
        <end position="227"/>
    </location>
</feature>
<gene>
    <name evidence="4" type="ORF">R1sor_027064</name>
</gene>
<dbReference type="AlphaFoldDB" id="A0ABD3GEV1"/>
<proteinExistence type="predicted"/>
<keyword evidence="5" id="KW-1185">Reference proteome</keyword>
<comment type="caution">
    <text evidence="4">The sequence shown here is derived from an EMBL/GenBank/DDBJ whole genome shotgun (WGS) entry which is preliminary data.</text>
</comment>
<evidence type="ECO:0000313" key="4">
    <source>
        <dbReference type="EMBL" id="KAL3677116.1"/>
    </source>
</evidence>
<dbReference type="EMBL" id="JBJQOH010000008">
    <property type="protein sequence ID" value="KAL3677116.1"/>
    <property type="molecule type" value="Genomic_DNA"/>
</dbReference>
<dbReference type="InterPro" id="IPR001878">
    <property type="entry name" value="Znf_CCHC"/>
</dbReference>
<evidence type="ECO:0000256" key="1">
    <source>
        <dbReference type="PROSITE-ProRule" id="PRU00047"/>
    </source>
</evidence>
<dbReference type="InterPro" id="IPR036875">
    <property type="entry name" value="Znf_CCHC_sf"/>
</dbReference>
<feature type="compositionally biased region" description="Basic and acidic residues" evidence="2">
    <location>
        <begin position="279"/>
        <end position="290"/>
    </location>
</feature>
<accession>A0ABD3GEV1</accession>
<protein>
    <recommendedName>
        <fullName evidence="3">CCHC-type domain-containing protein</fullName>
    </recommendedName>
</protein>
<dbReference type="Proteomes" id="UP001633002">
    <property type="component" value="Unassembled WGS sequence"/>
</dbReference>
<dbReference type="PROSITE" id="PS50158">
    <property type="entry name" value="ZF_CCHC"/>
    <property type="match status" value="1"/>
</dbReference>
<keyword evidence="1" id="KW-0862">Zinc</keyword>
<dbReference type="InterPro" id="IPR040256">
    <property type="entry name" value="At4g02000-like"/>
</dbReference>
<keyword evidence="1" id="KW-0863">Zinc-finger</keyword>
<dbReference type="PANTHER" id="PTHR31286:SF180">
    <property type="entry name" value="OS10G0362600 PROTEIN"/>
    <property type="match status" value="1"/>
</dbReference>
<name>A0ABD3GEV1_9MARC</name>
<dbReference type="Gene3D" id="4.10.60.10">
    <property type="entry name" value="Zinc finger, CCHC-type"/>
    <property type="match status" value="1"/>
</dbReference>
<dbReference type="SUPFAM" id="SSF57756">
    <property type="entry name" value="Retrovirus zinc finger-like domains"/>
    <property type="match status" value="1"/>
</dbReference>
<evidence type="ECO:0000259" key="3">
    <source>
        <dbReference type="PROSITE" id="PS50158"/>
    </source>
</evidence>
<keyword evidence="1" id="KW-0479">Metal-binding</keyword>
<evidence type="ECO:0000313" key="5">
    <source>
        <dbReference type="Proteomes" id="UP001633002"/>
    </source>
</evidence>
<sequence length="423" mass="48580">MMAAELSHLPIFEDTTAGEDVDVRIIEVNFEKAAQKLSRFRQLAIVLQAIESTPSRDRVVAWLREALTFRRGVQITQVKVLERREFLIVFETVEDKEMVMDRPPQFLDGKLVWFIDWEHRGSAKILPHLKPAWIELRDIPSFLEDQADDMIKALGPVVYHSLDKQNEMRYADVRGCIVVDMSQELPAKTGLKTPWGKIYLQTVIYTKLPDRCFICLKEGHIVKGCPNKKERDIFCEQRQAVSKVVHPNMEVREIVSKAVETKNQPEVGDGFQSVPNKGRKNEKPRRRDEVGNYTADSNRYNALHVNEVLGGEDEINLKNDRPMVKTQLGEVQLEEDEDMAMIDAEAIQGVERPEKEVVVLEVSVPQKPELWSDIFDKEEVEGMEIPSEDSNMADLPSFSIGLEDHDMDFQLSPDLDREVIRRS</sequence>
<dbReference type="GO" id="GO:0008270">
    <property type="term" value="F:zinc ion binding"/>
    <property type="evidence" value="ECO:0007669"/>
    <property type="project" value="UniProtKB-KW"/>
</dbReference>
<reference evidence="4 5" key="1">
    <citation type="submission" date="2024-09" db="EMBL/GenBank/DDBJ databases">
        <title>Chromosome-scale assembly of Riccia sorocarpa.</title>
        <authorList>
            <person name="Paukszto L."/>
        </authorList>
    </citation>
    <scope>NUCLEOTIDE SEQUENCE [LARGE SCALE GENOMIC DNA]</scope>
    <source>
        <strain evidence="4">LP-2024</strain>
        <tissue evidence="4">Aerial parts of the thallus</tissue>
    </source>
</reference>
<dbReference type="SMART" id="SM00343">
    <property type="entry name" value="ZnF_C2HC"/>
    <property type="match status" value="1"/>
</dbReference>
<organism evidence="4 5">
    <name type="scientific">Riccia sorocarpa</name>
    <dbReference type="NCBI Taxonomy" id="122646"/>
    <lineage>
        <taxon>Eukaryota</taxon>
        <taxon>Viridiplantae</taxon>
        <taxon>Streptophyta</taxon>
        <taxon>Embryophyta</taxon>
        <taxon>Marchantiophyta</taxon>
        <taxon>Marchantiopsida</taxon>
        <taxon>Marchantiidae</taxon>
        <taxon>Marchantiales</taxon>
        <taxon>Ricciaceae</taxon>
        <taxon>Riccia</taxon>
    </lineage>
</organism>
<dbReference type="PANTHER" id="PTHR31286">
    <property type="entry name" value="GLYCINE-RICH CELL WALL STRUCTURAL PROTEIN 1.8-LIKE"/>
    <property type="match status" value="1"/>
</dbReference>